<evidence type="ECO:0000256" key="1">
    <source>
        <dbReference type="SAM" id="MobiDB-lite"/>
    </source>
</evidence>
<proteinExistence type="predicted"/>
<protein>
    <submittedName>
        <fullName evidence="2">Uncharacterized protein</fullName>
    </submittedName>
</protein>
<dbReference type="EMBL" id="PVZC01000012">
    <property type="protein sequence ID" value="PRX91956.1"/>
    <property type="molecule type" value="Genomic_DNA"/>
</dbReference>
<accession>A0A2T0PTB1</accession>
<feature type="compositionally biased region" description="Acidic residues" evidence="1">
    <location>
        <begin position="17"/>
        <end position="35"/>
    </location>
</feature>
<keyword evidence="3" id="KW-1185">Reference proteome</keyword>
<gene>
    <name evidence="2" type="ORF">CLV72_11229</name>
</gene>
<dbReference type="Proteomes" id="UP000237846">
    <property type="component" value="Unassembled WGS sequence"/>
</dbReference>
<name>A0A2T0PTB1_9ACTN</name>
<dbReference type="RefSeq" id="WP_106253285.1">
    <property type="nucleotide sequence ID" value="NZ_PVZC01000012.1"/>
</dbReference>
<reference evidence="2 3" key="1">
    <citation type="submission" date="2018-03" db="EMBL/GenBank/DDBJ databases">
        <title>Genomic Encyclopedia of Archaeal and Bacterial Type Strains, Phase II (KMG-II): from individual species to whole genera.</title>
        <authorList>
            <person name="Goeker M."/>
        </authorList>
    </citation>
    <scope>NUCLEOTIDE SEQUENCE [LARGE SCALE GENOMIC DNA]</scope>
    <source>
        <strain evidence="2 3">DSM 45601</strain>
    </source>
</reference>
<sequence length="61" mass="6993">MTQPPEQRPDLLAGADELPDEPNPDDVDEFDPDPIDAERWREVTEGELDPDDDYVEGVDRR</sequence>
<organism evidence="2 3">
    <name type="scientific">Allonocardiopsis opalescens</name>
    <dbReference type="NCBI Taxonomy" id="1144618"/>
    <lineage>
        <taxon>Bacteria</taxon>
        <taxon>Bacillati</taxon>
        <taxon>Actinomycetota</taxon>
        <taxon>Actinomycetes</taxon>
        <taxon>Streptosporangiales</taxon>
        <taxon>Allonocardiopsis</taxon>
    </lineage>
</organism>
<comment type="caution">
    <text evidence="2">The sequence shown here is derived from an EMBL/GenBank/DDBJ whole genome shotgun (WGS) entry which is preliminary data.</text>
</comment>
<feature type="region of interest" description="Disordered" evidence="1">
    <location>
        <begin position="1"/>
        <end position="61"/>
    </location>
</feature>
<evidence type="ECO:0000313" key="2">
    <source>
        <dbReference type="EMBL" id="PRX91956.1"/>
    </source>
</evidence>
<dbReference type="AlphaFoldDB" id="A0A2T0PTB1"/>
<feature type="compositionally biased region" description="Acidic residues" evidence="1">
    <location>
        <begin position="45"/>
        <end position="61"/>
    </location>
</feature>
<evidence type="ECO:0000313" key="3">
    <source>
        <dbReference type="Proteomes" id="UP000237846"/>
    </source>
</evidence>